<evidence type="ECO:0000313" key="3">
    <source>
        <dbReference type="Proteomes" id="UP000281406"/>
    </source>
</evidence>
<accession>A0A3N0YZM0</accession>
<name>A0A3N0YZM0_ANAGA</name>
<feature type="compositionally biased region" description="Basic and acidic residues" evidence="1">
    <location>
        <begin position="102"/>
        <end position="149"/>
    </location>
</feature>
<dbReference type="AlphaFoldDB" id="A0A3N0YZM0"/>
<evidence type="ECO:0000313" key="2">
    <source>
        <dbReference type="EMBL" id="ROL51471.1"/>
    </source>
</evidence>
<sequence>MTICRCNTHISASEDHERQRISKKLPTALTRDLRNEGFRRVQLMDTSAPMILCTGKLFDITEWVQEDQSSILPINFKCSTSLRFIEGGEEKGEEEEQQGGGEKGRRKEGEGKGEGREEEKEKEEKEGEGEKGGGTEEEKMEEKEEEKGCIRRMRRRGRKRRREGGGEIRGK</sequence>
<keyword evidence="3" id="KW-1185">Reference proteome</keyword>
<protein>
    <submittedName>
        <fullName evidence="2">Uncharacterized protein</fullName>
    </submittedName>
</protein>
<feature type="compositionally biased region" description="Basic residues" evidence="1">
    <location>
        <begin position="150"/>
        <end position="162"/>
    </location>
</feature>
<dbReference type="Proteomes" id="UP000281406">
    <property type="component" value="Unassembled WGS sequence"/>
</dbReference>
<organism evidence="2 3">
    <name type="scientific">Anabarilius grahami</name>
    <name type="common">Kanglang fish</name>
    <name type="synonym">Barilius grahami</name>
    <dbReference type="NCBI Taxonomy" id="495550"/>
    <lineage>
        <taxon>Eukaryota</taxon>
        <taxon>Metazoa</taxon>
        <taxon>Chordata</taxon>
        <taxon>Craniata</taxon>
        <taxon>Vertebrata</taxon>
        <taxon>Euteleostomi</taxon>
        <taxon>Actinopterygii</taxon>
        <taxon>Neopterygii</taxon>
        <taxon>Teleostei</taxon>
        <taxon>Ostariophysi</taxon>
        <taxon>Cypriniformes</taxon>
        <taxon>Xenocyprididae</taxon>
        <taxon>Xenocypridinae</taxon>
        <taxon>Xenocypridinae incertae sedis</taxon>
        <taxon>Anabarilius</taxon>
    </lineage>
</organism>
<evidence type="ECO:0000256" key="1">
    <source>
        <dbReference type="SAM" id="MobiDB-lite"/>
    </source>
</evidence>
<gene>
    <name evidence="2" type="ORF">DPX16_3160</name>
</gene>
<proteinExistence type="predicted"/>
<comment type="caution">
    <text evidence="2">The sequence shown here is derived from an EMBL/GenBank/DDBJ whole genome shotgun (WGS) entry which is preliminary data.</text>
</comment>
<feature type="region of interest" description="Disordered" evidence="1">
    <location>
        <begin position="87"/>
        <end position="171"/>
    </location>
</feature>
<dbReference type="EMBL" id="RJVU01018580">
    <property type="protein sequence ID" value="ROL51471.1"/>
    <property type="molecule type" value="Genomic_DNA"/>
</dbReference>
<reference evidence="2 3" key="1">
    <citation type="submission" date="2018-10" db="EMBL/GenBank/DDBJ databases">
        <title>Genome assembly for a Yunnan-Guizhou Plateau 3E fish, Anabarilius grahami (Regan), and its evolutionary and genetic applications.</title>
        <authorList>
            <person name="Jiang W."/>
        </authorList>
    </citation>
    <scope>NUCLEOTIDE SEQUENCE [LARGE SCALE GENOMIC DNA]</scope>
    <source>
        <strain evidence="2">AG-KIZ</strain>
        <tissue evidence="2">Muscle</tissue>
    </source>
</reference>